<dbReference type="Pfam" id="PF02558">
    <property type="entry name" value="ApbA"/>
    <property type="match status" value="1"/>
</dbReference>
<dbReference type="EMBL" id="FNCP01000011">
    <property type="protein sequence ID" value="SDH20872.1"/>
    <property type="molecule type" value="Genomic_DNA"/>
</dbReference>
<dbReference type="GO" id="GO:0008677">
    <property type="term" value="F:2-dehydropantoate 2-reductase activity"/>
    <property type="evidence" value="ECO:0007669"/>
    <property type="project" value="UniProtKB-EC"/>
</dbReference>
<dbReference type="InterPro" id="IPR003710">
    <property type="entry name" value="ApbA"/>
</dbReference>
<dbReference type="AlphaFoldDB" id="A0A1G8AIP2"/>
<dbReference type="InterPro" id="IPR036291">
    <property type="entry name" value="NAD(P)-bd_dom_sf"/>
</dbReference>
<dbReference type="EC" id="1.1.1.169" evidence="4"/>
<evidence type="ECO:0000256" key="3">
    <source>
        <dbReference type="ARBA" id="ARBA00023002"/>
    </source>
</evidence>
<evidence type="ECO:0000256" key="4">
    <source>
        <dbReference type="RuleBase" id="RU362068"/>
    </source>
</evidence>
<dbReference type="PANTHER" id="PTHR21708:SF26">
    <property type="entry name" value="2-DEHYDROPANTOATE 2-REDUCTASE"/>
    <property type="match status" value="1"/>
</dbReference>
<dbReference type="OrthoDB" id="9793586at2"/>
<sequence length="315" mass="34743">MKILVVGLGALGTVYSCLLSLSGHEVTGLSRAASIERVKEKGVKVSGIWGDHSVRLSNVVANVSELRQQTFDMIIVTVKSFVTEEIARDIAPLVGDKTFVFLLQNGYGNFEAAAKSIREDKLLLGRVIFGAETLAPGESKVTVIADDVMIGSPKNLINSEVLEEFAEIFRKALIPTKASLEIMKYIWGKIIYNSALNSLGSIFEVSYGELAQEPVTRDLMNKIIGEIFDVFRARNIPMFWPDAETYLADFYEKLIPPTSAHHASMLQDIQNGRRTEIEALNGAVVKLAHELRLSVPVNEVIVAMVKAKESFSLRD</sequence>
<comment type="catalytic activity">
    <reaction evidence="4">
        <text>(R)-pantoate + NADP(+) = 2-dehydropantoate + NADPH + H(+)</text>
        <dbReference type="Rhea" id="RHEA:16233"/>
        <dbReference type="ChEBI" id="CHEBI:11561"/>
        <dbReference type="ChEBI" id="CHEBI:15378"/>
        <dbReference type="ChEBI" id="CHEBI:15980"/>
        <dbReference type="ChEBI" id="CHEBI:57783"/>
        <dbReference type="ChEBI" id="CHEBI:58349"/>
        <dbReference type="EC" id="1.1.1.169"/>
    </reaction>
</comment>
<keyword evidence="3 4" id="KW-0560">Oxidoreductase</keyword>
<evidence type="ECO:0000259" key="6">
    <source>
        <dbReference type="Pfam" id="PF08546"/>
    </source>
</evidence>
<protein>
    <recommendedName>
        <fullName evidence="4">2-dehydropantoate 2-reductase</fullName>
        <ecNumber evidence="4">1.1.1.169</ecNumber>
    </recommendedName>
    <alternativeName>
        <fullName evidence="4">Ketopantoate reductase</fullName>
    </alternativeName>
</protein>
<comment type="function">
    <text evidence="4">Catalyzes the NADPH-dependent reduction of ketopantoate into pantoic acid.</text>
</comment>
<dbReference type="PROSITE" id="PS51257">
    <property type="entry name" value="PROKAR_LIPOPROTEIN"/>
    <property type="match status" value="1"/>
</dbReference>
<dbReference type="InterPro" id="IPR013752">
    <property type="entry name" value="KPA_reductase"/>
</dbReference>
<gene>
    <name evidence="7" type="ORF">SAMN05443529_11119</name>
</gene>
<dbReference type="InterPro" id="IPR013332">
    <property type="entry name" value="KPR_N"/>
</dbReference>
<dbReference type="Gene3D" id="1.10.1040.10">
    <property type="entry name" value="N-(1-d-carboxylethyl)-l-norvaline Dehydrogenase, domain 2"/>
    <property type="match status" value="1"/>
</dbReference>
<dbReference type="SUPFAM" id="SSF48179">
    <property type="entry name" value="6-phosphogluconate dehydrogenase C-terminal domain-like"/>
    <property type="match status" value="1"/>
</dbReference>
<dbReference type="InterPro" id="IPR008927">
    <property type="entry name" value="6-PGluconate_DH-like_C_sf"/>
</dbReference>
<dbReference type="InterPro" id="IPR051402">
    <property type="entry name" value="KPR-Related"/>
</dbReference>
<comment type="pathway">
    <text evidence="4">Cofactor biosynthesis; (R)-pantothenate biosynthesis; (R)-pantoate from 3-methyl-2-oxobutanoate: step 2/2.</text>
</comment>
<evidence type="ECO:0000313" key="7">
    <source>
        <dbReference type="EMBL" id="SDH20872.1"/>
    </source>
</evidence>
<dbReference type="PANTHER" id="PTHR21708">
    <property type="entry name" value="PROBABLE 2-DEHYDROPANTOATE 2-REDUCTASE"/>
    <property type="match status" value="1"/>
</dbReference>
<dbReference type="UniPathway" id="UPA00028">
    <property type="reaction ID" value="UER00004"/>
</dbReference>
<dbReference type="SUPFAM" id="SSF51735">
    <property type="entry name" value="NAD(P)-binding Rossmann-fold domains"/>
    <property type="match status" value="1"/>
</dbReference>
<accession>A0A1G8AIP2</accession>
<dbReference type="Gene3D" id="3.40.50.720">
    <property type="entry name" value="NAD(P)-binding Rossmann-like Domain"/>
    <property type="match status" value="1"/>
</dbReference>
<name>A0A1G8AIP2_9FIRM</name>
<keyword evidence="8" id="KW-1185">Reference proteome</keyword>
<dbReference type="NCBIfam" id="TIGR00745">
    <property type="entry name" value="apbA_panE"/>
    <property type="match status" value="1"/>
</dbReference>
<evidence type="ECO:0000256" key="1">
    <source>
        <dbReference type="ARBA" id="ARBA00007870"/>
    </source>
</evidence>
<dbReference type="FunFam" id="1.10.1040.10:FF:000017">
    <property type="entry name" value="2-dehydropantoate 2-reductase"/>
    <property type="match status" value="1"/>
</dbReference>
<feature type="domain" description="Ketopantoate reductase N-terminal" evidence="5">
    <location>
        <begin position="3"/>
        <end position="152"/>
    </location>
</feature>
<dbReference type="GO" id="GO:0005737">
    <property type="term" value="C:cytoplasm"/>
    <property type="evidence" value="ECO:0007669"/>
    <property type="project" value="TreeGrafter"/>
</dbReference>
<dbReference type="Proteomes" id="UP000198656">
    <property type="component" value="Unassembled WGS sequence"/>
</dbReference>
<evidence type="ECO:0000313" key="8">
    <source>
        <dbReference type="Proteomes" id="UP000198656"/>
    </source>
</evidence>
<reference evidence="8" key="1">
    <citation type="submission" date="2016-10" db="EMBL/GenBank/DDBJ databases">
        <authorList>
            <person name="Varghese N."/>
            <person name="Submissions S."/>
        </authorList>
    </citation>
    <scope>NUCLEOTIDE SEQUENCE [LARGE SCALE GENOMIC DNA]</scope>
    <source>
        <strain evidence="8">DSM 8344</strain>
    </source>
</reference>
<feature type="domain" description="Ketopantoate reductase C-terminal" evidence="6">
    <location>
        <begin position="181"/>
        <end position="309"/>
    </location>
</feature>
<keyword evidence="2 4" id="KW-0521">NADP</keyword>
<evidence type="ECO:0000256" key="2">
    <source>
        <dbReference type="ARBA" id="ARBA00022857"/>
    </source>
</evidence>
<dbReference type="RefSeq" id="WP_092333121.1">
    <property type="nucleotide sequence ID" value="NZ_FNCP01000011.1"/>
</dbReference>
<dbReference type="STRING" id="1121419.SAMN05443529_11119"/>
<comment type="similarity">
    <text evidence="1 4">Belongs to the ketopantoate reductase family.</text>
</comment>
<proteinExistence type="inferred from homology"/>
<dbReference type="Pfam" id="PF08546">
    <property type="entry name" value="ApbA_C"/>
    <property type="match status" value="1"/>
</dbReference>
<organism evidence="7 8">
    <name type="scientific">Desulfosporosinus hippei DSM 8344</name>
    <dbReference type="NCBI Taxonomy" id="1121419"/>
    <lineage>
        <taxon>Bacteria</taxon>
        <taxon>Bacillati</taxon>
        <taxon>Bacillota</taxon>
        <taxon>Clostridia</taxon>
        <taxon>Eubacteriales</taxon>
        <taxon>Desulfitobacteriaceae</taxon>
        <taxon>Desulfosporosinus</taxon>
    </lineage>
</organism>
<dbReference type="GO" id="GO:0015940">
    <property type="term" value="P:pantothenate biosynthetic process"/>
    <property type="evidence" value="ECO:0007669"/>
    <property type="project" value="UniProtKB-UniPathway"/>
</dbReference>
<evidence type="ECO:0000259" key="5">
    <source>
        <dbReference type="Pfam" id="PF02558"/>
    </source>
</evidence>
<keyword evidence="4" id="KW-0566">Pantothenate biosynthesis</keyword>
<dbReference type="InterPro" id="IPR013328">
    <property type="entry name" value="6PGD_dom2"/>
</dbReference>